<comment type="caution">
    <text evidence="3">The sequence shown here is derived from an EMBL/GenBank/DDBJ whole genome shotgun (WGS) entry which is preliminary data.</text>
</comment>
<dbReference type="OrthoDB" id="1111178at2"/>
<feature type="chain" id="PRO_5015994746" description="Right handed beta helix domain-containing protein" evidence="2">
    <location>
        <begin position="20"/>
        <end position="450"/>
    </location>
</feature>
<dbReference type="InterPro" id="IPR059226">
    <property type="entry name" value="Choice_anch_Q_dom"/>
</dbReference>
<feature type="signal peptide" evidence="2">
    <location>
        <begin position="1"/>
        <end position="19"/>
    </location>
</feature>
<dbReference type="AlphaFoldDB" id="A0A2V3ZXY8"/>
<organism evidence="3 4">
    <name type="scientific">Marinifilum breve</name>
    <dbReference type="NCBI Taxonomy" id="2184082"/>
    <lineage>
        <taxon>Bacteria</taxon>
        <taxon>Pseudomonadati</taxon>
        <taxon>Bacteroidota</taxon>
        <taxon>Bacteroidia</taxon>
        <taxon>Marinilabiliales</taxon>
        <taxon>Marinifilaceae</taxon>
    </lineage>
</organism>
<dbReference type="SUPFAM" id="SSF51126">
    <property type="entry name" value="Pectin lyase-like"/>
    <property type="match status" value="1"/>
</dbReference>
<evidence type="ECO:0000256" key="1">
    <source>
        <dbReference type="SAM" id="MobiDB-lite"/>
    </source>
</evidence>
<feature type="region of interest" description="Disordered" evidence="1">
    <location>
        <begin position="426"/>
        <end position="450"/>
    </location>
</feature>
<keyword evidence="2" id="KW-0732">Signal</keyword>
<accession>A0A2V3ZXY8</accession>
<reference evidence="3 4" key="1">
    <citation type="submission" date="2018-05" db="EMBL/GenBank/DDBJ databases">
        <title>Marinifilum breve JC075T sp. nov., a marine bacterium isolated from Yongle Blue Hole in the South China Sea.</title>
        <authorList>
            <person name="Fu T."/>
        </authorList>
    </citation>
    <scope>NUCLEOTIDE SEQUENCE [LARGE SCALE GENOMIC DNA]</scope>
    <source>
        <strain evidence="3 4">JC075</strain>
    </source>
</reference>
<keyword evidence="4" id="KW-1185">Reference proteome</keyword>
<dbReference type="InterPro" id="IPR012334">
    <property type="entry name" value="Pectin_lyas_fold"/>
</dbReference>
<evidence type="ECO:0000313" key="4">
    <source>
        <dbReference type="Proteomes" id="UP000248079"/>
    </source>
</evidence>
<dbReference type="Gene3D" id="2.160.20.10">
    <property type="entry name" value="Single-stranded right-handed beta-helix, Pectin lyase-like"/>
    <property type="match status" value="1"/>
</dbReference>
<evidence type="ECO:0008006" key="5">
    <source>
        <dbReference type="Google" id="ProtNLM"/>
    </source>
</evidence>
<sequence length="450" mass="50321">MRNILSLLCCLSFTLVIFSCDNEDGLNTDPNFRVSFSVDTLKFDTLLTGFGSTTKQFKVYNKSSKKVNLQEIYLQDANSPYRLNVNGTAEERFANVEIGANDSLFVFVEVDLAPKDTDQAVLLEDILVFNVNNNLQGIILSTWSQDVVLIEEDIVNSQNWTGKRPYLINKQVSISENTELVLEEGTTVYFGKNGGLDVHGTIKAEGSFEKPVYFGSSRLEELYKNVPGQWNGIYIHESSKSNQLSHFILEDGINGILYAGNNGELQLEYGIIRNFTENGIAITNASLHAHDLLMVNCGDECLKVEDGELNLFHSTLYNAWNFDIRTAPTIQLVNTSEYNSNMGNCIVWGVHSDEFVTDNTSGLKIENTLLKLSNSLQDEYATLFSDCIFNENPGFVSIEEKNYALSETSPCINTGKLEIGTKYPNDLLNNSRTDDSTPDMGAFEFKDNQE</sequence>
<name>A0A2V3ZXY8_9BACT</name>
<dbReference type="EMBL" id="QFLI01000006">
    <property type="protein sequence ID" value="PXX99065.1"/>
    <property type="molecule type" value="Genomic_DNA"/>
</dbReference>
<protein>
    <recommendedName>
        <fullName evidence="5">Right handed beta helix domain-containing protein</fullName>
    </recommendedName>
</protein>
<evidence type="ECO:0000313" key="3">
    <source>
        <dbReference type="EMBL" id="PXX99065.1"/>
    </source>
</evidence>
<proteinExistence type="predicted"/>
<gene>
    <name evidence="3" type="ORF">DF185_14390</name>
</gene>
<dbReference type="Proteomes" id="UP000248079">
    <property type="component" value="Unassembled WGS sequence"/>
</dbReference>
<dbReference type="InterPro" id="IPR011050">
    <property type="entry name" value="Pectin_lyase_fold/virulence"/>
</dbReference>
<dbReference type="NCBIfam" id="NF041518">
    <property type="entry name" value="choice_anch_Q"/>
    <property type="match status" value="1"/>
</dbReference>
<dbReference type="RefSeq" id="WP_110361460.1">
    <property type="nucleotide sequence ID" value="NZ_QFLI01000006.1"/>
</dbReference>
<dbReference type="PROSITE" id="PS51257">
    <property type="entry name" value="PROKAR_LIPOPROTEIN"/>
    <property type="match status" value="1"/>
</dbReference>
<evidence type="ECO:0000256" key="2">
    <source>
        <dbReference type="SAM" id="SignalP"/>
    </source>
</evidence>